<accession>A0ACB9N965</accession>
<comment type="caution">
    <text evidence="1">The sequence shown here is derived from an EMBL/GenBank/DDBJ whole genome shotgun (WGS) entry which is preliminary data.</text>
</comment>
<gene>
    <name evidence="1" type="ORF">L6164_017775</name>
</gene>
<organism evidence="1 2">
    <name type="scientific">Bauhinia variegata</name>
    <name type="common">Purple orchid tree</name>
    <name type="synonym">Phanera variegata</name>
    <dbReference type="NCBI Taxonomy" id="167791"/>
    <lineage>
        <taxon>Eukaryota</taxon>
        <taxon>Viridiplantae</taxon>
        <taxon>Streptophyta</taxon>
        <taxon>Embryophyta</taxon>
        <taxon>Tracheophyta</taxon>
        <taxon>Spermatophyta</taxon>
        <taxon>Magnoliopsida</taxon>
        <taxon>eudicotyledons</taxon>
        <taxon>Gunneridae</taxon>
        <taxon>Pentapetalae</taxon>
        <taxon>rosids</taxon>
        <taxon>fabids</taxon>
        <taxon>Fabales</taxon>
        <taxon>Fabaceae</taxon>
        <taxon>Cercidoideae</taxon>
        <taxon>Cercideae</taxon>
        <taxon>Bauhiniinae</taxon>
        <taxon>Bauhinia</taxon>
    </lineage>
</organism>
<evidence type="ECO:0000313" key="1">
    <source>
        <dbReference type="EMBL" id="KAI4332903.1"/>
    </source>
</evidence>
<dbReference type="Proteomes" id="UP000828941">
    <property type="component" value="Chromosome 7"/>
</dbReference>
<protein>
    <submittedName>
        <fullName evidence="1">Uncharacterized protein</fullName>
    </submittedName>
</protein>
<sequence>MLAGRLLRSMVTCITLNSSSRVVLASCRNAFTIVANLSLYAVALVVYNDINGKTYVDVENEYRWIACVSIFIGCSFVGVFHLAIKEPRGGTCKDLMGLLVQESFVLSGCSCYVLTRLVLNVSQAYLAFYVMNDLQMDKSAKALVPAIIYIISFIVSVILQEIAWTGRRLKAYYTIEGILWMLCGAAVLILPSEMNYLMYIASVFIGIANALMMVTGVSMRNFLIGENLNGCAFVCGSLSFLDKIICGLALYVLQSYQNSSLQLHGTMDSISVTRLGLGLVPAFSAIVGVAVTCTMDFHSPSSKPLREPLLV</sequence>
<keyword evidence="2" id="KW-1185">Reference proteome</keyword>
<reference evidence="1 2" key="1">
    <citation type="journal article" date="2022" name="DNA Res.">
        <title>Chromosomal-level genome assembly of the orchid tree Bauhinia variegata (Leguminosae; Cercidoideae) supports the allotetraploid origin hypothesis of Bauhinia.</title>
        <authorList>
            <person name="Zhong Y."/>
            <person name="Chen Y."/>
            <person name="Zheng D."/>
            <person name="Pang J."/>
            <person name="Liu Y."/>
            <person name="Luo S."/>
            <person name="Meng S."/>
            <person name="Qian L."/>
            <person name="Wei D."/>
            <person name="Dai S."/>
            <person name="Zhou R."/>
        </authorList>
    </citation>
    <scope>NUCLEOTIDE SEQUENCE [LARGE SCALE GENOMIC DNA]</scope>
    <source>
        <strain evidence="1">BV-YZ2020</strain>
    </source>
</reference>
<proteinExistence type="predicted"/>
<dbReference type="EMBL" id="CM039432">
    <property type="protein sequence ID" value="KAI4332903.1"/>
    <property type="molecule type" value="Genomic_DNA"/>
</dbReference>
<name>A0ACB9N965_BAUVA</name>
<evidence type="ECO:0000313" key="2">
    <source>
        <dbReference type="Proteomes" id="UP000828941"/>
    </source>
</evidence>